<protein>
    <submittedName>
        <fullName evidence="1">Uncharacterized protein</fullName>
    </submittedName>
</protein>
<sequence>MEKNKTAASLRRHPSETLAINRTDPSKAFIQYDMAIYHKEPPIEKKEREA</sequence>
<dbReference type="EMBL" id="JAIWYP010000006">
    <property type="protein sequence ID" value="KAH3808232.1"/>
    <property type="molecule type" value="Genomic_DNA"/>
</dbReference>
<reference evidence="1" key="1">
    <citation type="journal article" date="2019" name="bioRxiv">
        <title>The Genome of the Zebra Mussel, Dreissena polymorpha: A Resource for Invasive Species Research.</title>
        <authorList>
            <person name="McCartney M.A."/>
            <person name="Auch B."/>
            <person name="Kono T."/>
            <person name="Mallez S."/>
            <person name="Zhang Y."/>
            <person name="Obille A."/>
            <person name="Becker A."/>
            <person name="Abrahante J.E."/>
            <person name="Garbe J."/>
            <person name="Badalamenti J.P."/>
            <person name="Herman A."/>
            <person name="Mangelson H."/>
            <person name="Liachko I."/>
            <person name="Sullivan S."/>
            <person name="Sone E.D."/>
            <person name="Koren S."/>
            <person name="Silverstein K.A.T."/>
            <person name="Beckman K.B."/>
            <person name="Gohl D.M."/>
        </authorList>
    </citation>
    <scope>NUCLEOTIDE SEQUENCE</scope>
    <source>
        <strain evidence="1">Duluth1</strain>
        <tissue evidence="1">Whole animal</tissue>
    </source>
</reference>
<evidence type="ECO:0000313" key="1">
    <source>
        <dbReference type="EMBL" id="KAH3808232.1"/>
    </source>
</evidence>
<dbReference type="Proteomes" id="UP000828390">
    <property type="component" value="Unassembled WGS sequence"/>
</dbReference>
<evidence type="ECO:0000313" key="2">
    <source>
        <dbReference type="Proteomes" id="UP000828390"/>
    </source>
</evidence>
<comment type="caution">
    <text evidence="1">The sequence shown here is derived from an EMBL/GenBank/DDBJ whole genome shotgun (WGS) entry which is preliminary data.</text>
</comment>
<organism evidence="1 2">
    <name type="scientific">Dreissena polymorpha</name>
    <name type="common">Zebra mussel</name>
    <name type="synonym">Mytilus polymorpha</name>
    <dbReference type="NCBI Taxonomy" id="45954"/>
    <lineage>
        <taxon>Eukaryota</taxon>
        <taxon>Metazoa</taxon>
        <taxon>Spiralia</taxon>
        <taxon>Lophotrochozoa</taxon>
        <taxon>Mollusca</taxon>
        <taxon>Bivalvia</taxon>
        <taxon>Autobranchia</taxon>
        <taxon>Heteroconchia</taxon>
        <taxon>Euheterodonta</taxon>
        <taxon>Imparidentia</taxon>
        <taxon>Neoheterodontei</taxon>
        <taxon>Myida</taxon>
        <taxon>Dreissenoidea</taxon>
        <taxon>Dreissenidae</taxon>
        <taxon>Dreissena</taxon>
    </lineage>
</organism>
<reference evidence="1" key="2">
    <citation type="submission" date="2020-11" db="EMBL/GenBank/DDBJ databases">
        <authorList>
            <person name="McCartney M.A."/>
            <person name="Auch B."/>
            <person name="Kono T."/>
            <person name="Mallez S."/>
            <person name="Becker A."/>
            <person name="Gohl D.M."/>
            <person name="Silverstein K.A.T."/>
            <person name="Koren S."/>
            <person name="Bechman K.B."/>
            <person name="Herman A."/>
            <person name="Abrahante J.E."/>
            <person name="Garbe J."/>
        </authorList>
    </citation>
    <scope>NUCLEOTIDE SEQUENCE</scope>
    <source>
        <strain evidence="1">Duluth1</strain>
        <tissue evidence="1">Whole animal</tissue>
    </source>
</reference>
<gene>
    <name evidence="1" type="ORF">DPMN_136585</name>
</gene>
<name>A0A9D4G651_DREPO</name>
<dbReference type="AlphaFoldDB" id="A0A9D4G651"/>
<proteinExistence type="predicted"/>
<accession>A0A9D4G651</accession>
<keyword evidence="2" id="KW-1185">Reference proteome</keyword>